<evidence type="ECO:0000256" key="4">
    <source>
        <dbReference type="ARBA" id="ARBA00024746"/>
    </source>
</evidence>
<dbReference type="Gene3D" id="2.60.40.4070">
    <property type="match status" value="1"/>
</dbReference>
<sequence>MINIDATTGNVNLNGTSRSTATGSNTSAAASVSETDFSGALGQQDFLTLMLAQLRNQDPLQPMENGEFLAQLAQFSTVSGIEKVNDTLASMGGGMGGDFRIATAANLLGHEVLVPGNLARPSKDGSVNGVVDLPADASSVVVSYTDSKTGALLHSQTFADQPKGLMGFSWSDLPAGIAESRTPVRISVSATTSQGTAQVGASVFARVLSASTGTSANDMTLQVEDYGALNALEVETVR</sequence>
<evidence type="ECO:0000256" key="2">
    <source>
        <dbReference type="ARBA" id="ARBA00016013"/>
    </source>
</evidence>
<dbReference type="EMBL" id="CP124535">
    <property type="protein sequence ID" value="WGV14947.1"/>
    <property type="molecule type" value="Genomic_DNA"/>
</dbReference>
<dbReference type="InterPro" id="IPR005648">
    <property type="entry name" value="FlgD"/>
</dbReference>
<gene>
    <name evidence="7" type="ORF">QF092_11685</name>
</gene>
<evidence type="ECO:0000256" key="1">
    <source>
        <dbReference type="ARBA" id="ARBA00010577"/>
    </source>
</evidence>
<keyword evidence="8" id="KW-1185">Reference proteome</keyword>
<name>A0ABY8Q2W9_9RHOB</name>
<proteinExistence type="inferred from homology"/>
<evidence type="ECO:0000313" key="7">
    <source>
        <dbReference type="EMBL" id="WGV14947.1"/>
    </source>
</evidence>
<comment type="similarity">
    <text evidence="1 5">Belongs to the FlgD family.</text>
</comment>
<evidence type="ECO:0000256" key="6">
    <source>
        <dbReference type="SAM" id="MobiDB-lite"/>
    </source>
</evidence>
<keyword evidence="3 5" id="KW-1005">Bacterial flagellum biogenesis</keyword>
<keyword evidence="7" id="KW-0282">Flagellum</keyword>
<evidence type="ECO:0000313" key="8">
    <source>
        <dbReference type="Proteomes" id="UP001230978"/>
    </source>
</evidence>
<dbReference type="Pfam" id="PF03963">
    <property type="entry name" value="FlgD"/>
    <property type="match status" value="1"/>
</dbReference>
<dbReference type="Proteomes" id="UP001230978">
    <property type="component" value="Chromosome"/>
</dbReference>
<dbReference type="Gene3D" id="2.30.30.910">
    <property type="match status" value="1"/>
</dbReference>
<evidence type="ECO:0000256" key="5">
    <source>
        <dbReference type="RuleBase" id="RU362076"/>
    </source>
</evidence>
<keyword evidence="7" id="KW-0966">Cell projection</keyword>
<accession>A0ABY8Q2W9</accession>
<feature type="compositionally biased region" description="Polar residues" evidence="6">
    <location>
        <begin position="1"/>
        <end position="15"/>
    </location>
</feature>
<comment type="function">
    <text evidence="4 5">Required for flagellar hook formation. May act as a scaffolding protein.</text>
</comment>
<protein>
    <recommendedName>
        <fullName evidence="2 5">Basal-body rod modification protein FlgD</fullName>
    </recommendedName>
</protein>
<feature type="region of interest" description="Disordered" evidence="6">
    <location>
        <begin position="1"/>
        <end position="27"/>
    </location>
</feature>
<evidence type="ECO:0000256" key="3">
    <source>
        <dbReference type="ARBA" id="ARBA00022795"/>
    </source>
</evidence>
<dbReference type="RefSeq" id="WP_281464078.1">
    <property type="nucleotide sequence ID" value="NZ_CP124535.1"/>
</dbReference>
<reference evidence="7 8" key="1">
    <citation type="submission" date="2023-04" db="EMBL/GenBank/DDBJ databases">
        <title>YMD61, complete Genome.</title>
        <authorList>
            <person name="Zhang J."/>
        </authorList>
    </citation>
    <scope>NUCLEOTIDE SEQUENCE [LARGE SCALE GENOMIC DNA]</scope>
    <source>
        <strain evidence="7 8">YMD61</strain>
    </source>
</reference>
<feature type="compositionally biased region" description="Low complexity" evidence="6">
    <location>
        <begin position="16"/>
        <end position="27"/>
    </location>
</feature>
<keyword evidence="7" id="KW-0969">Cilium</keyword>
<organism evidence="7 8">
    <name type="scientific">Fuscovulum ytuae</name>
    <dbReference type="NCBI Taxonomy" id="3042299"/>
    <lineage>
        <taxon>Bacteria</taxon>
        <taxon>Pseudomonadati</taxon>
        <taxon>Pseudomonadota</taxon>
        <taxon>Alphaproteobacteria</taxon>
        <taxon>Rhodobacterales</taxon>
        <taxon>Paracoccaceae</taxon>
        <taxon>Fuscovulum</taxon>
    </lineage>
</organism>